<dbReference type="AlphaFoldDB" id="A0A318KEY5"/>
<accession>A0A318KEY5</accession>
<organism evidence="1 2">
    <name type="scientific">Nocardia tenerifensis</name>
    <dbReference type="NCBI Taxonomy" id="228006"/>
    <lineage>
        <taxon>Bacteria</taxon>
        <taxon>Bacillati</taxon>
        <taxon>Actinomycetota</taxon>
        <taxon>Actinomycetes</taxon>
        <taxon>Mycobacteriales</taxon>
        <taxon>Nocardiaceae</taxon>
        <taxon>Nocardia</taxon>
    </lineage>
</organism>
<dbReference type="Proteomes" id="UP000247569">
    <property type="component" value="Unassembled WGS sequence"/>
</dbReference>
<gene>
    <name evidence="1" type="ORF">DFR70_11580</name>
</gene>
<evidence type="ECO:0000313" key="1">
    <source>
        <dbReference type="EMBL" id="PXX58107.1"/>
    </source>
</evidence>
<name>A0A318KEY5_9NOCA</name>
<dbReference type="InterPro" id="IPR046198">
    <property type="entry name" value="DUF6230"/>
</dbReference>
<reference evidence="1 2" key="1">
    <citation type="submission" date="2018-05" db="EMBL/GenBank/DDBJ databases">
        <title>Genomic Encyclopedia of Type Strains, Phase IV (KMG-IV): sequencing the most valuable type-strain genomes for metagenomic binning, comparative biology and taxonomic classification.</title>
        <authorList>
            <person name="Goeker M."/>
        </authorList>
    </citation>
    <scope>NUCLEOTIDE SEQUENCE [LARGE SCALE GENOMIC DNA]</scope>
    <source>
        <strain evidence="1 2">DSM 44704</strain>
    </source>
</reference>
<protein>
    <recommendedName>
        <fullName evidence="3">Cholesterol esterase</fullName>
    </recommendedName>
</protein>
<dbReference type="Pfam" id="PF19741">
    <property type="entry name" value="DUF6230"/>
    <property type="match status" value="1"/>
</dbReference>
<evidence type="ECO:0000313" key="2">
    <source>
        <dbReference type="Proteomes" id="UP000247569"/>
    </source>
</evidence>
<sequence length="199" mass="21204">MAGQHPRTRWGRFSALFCSGLLVVALTVAGMIYGVVPVSAQLYGEVSIKVSLQHLSTSAGGIFPQAIQSRSDGQIFALKVTLHDTVVEGLCASGRVDSLFGSQVLRISSKPGHQVRIAETSLAMDSFENVEVIAGSLAVDGVSTTPDGLVLIEGYPGRLPIDVRDLKMQLHATIRWTSIQGLSQSGTDMDMGRDVAECF</sequence>
<evidence type="ECO:0008006" key="3">
    <source>
        <dbReference type="Google" id="ProtNLM"/>
    </source>
</evidence>
<dbReference type="EMBL" id="QJKF01000015">
    <property type="protein sequence ID" value="PXX58107.1"/>
    <property type="molecule type" value="Genomic_DNA"/>
</dbReference>
<proteinExistence type="predicted"/>
<comment type="caution">
    <text evidence="1">The sequence shown here is derived from an EMBL/GenBank/DDBJ whole genome shotgun (WGS) entry which is preliminary data.</text>
</comment>
<keyword evidence="2" id="KW-1185">Reference proteome</keyword>